<dbReference type="Proteomes" id="UP001214898">
    <property type="component" value="Chromosome"/>
</dbReference>
<accession>A0A0D1JIG7</accession>
<dbReference type="Proteomes" id="UP000032247">
    <property type="component" value="Unassembled WGS sequence"/>
</dbReference>
<evidence type="ECO:0000313" key="3">
    <source>
        <dbReference type="Proteomes" id="UP000032247"/>
    </source>
</evidence>
<sequence>MDKYEEEELKARILGEREMFAYYLEEVLANNLIENPAALGIARLIIDKGAKELTDKQWYTFLRHGVGDINYVPHCRRDYERIPWEEMLSAVYIEEDELCDYCRHKEAKGE</sequence>
<name>A0A0D1JIG7_BACIU</name>
<dbReference type="AlphaFoldDB" id="A0A0D1JIG7"/>
<dbReference type="PATRIC" id="fig|1423.173.peg.1241"/>
<dbReference type="EMBL" id="JXBC01000002">
    <property type="protein sequence ID" value="KIU12359.1"/>
    <property type="molecule type" value="Genomic_DNA"/>
</dbReference>
<evidence type="ECO:0000313" key="2">
    <source>
        <dbReference type="EMBL" id="WEY83991.1"/>
    </source>
</evidence>
<reference evidence="2" key="2">
    <citation type="submission" date="2023-03" db="EMBL/GenBank/DDBJ databases">
        <title>Complete genome sequences of 52 Bacillus and Priestia strains isolated from West-African fermentations and 26 reference strains from the DSMZ collection.</title>
        <authorList>
            <person name="Wiedenbein E.S."/>
            <person name="Canoy T.S."/>
            <person name="Hui Y."/>
            <person name="Parkouda C."/>
            <person name="Dawende C."/>
            <person name="Ametefe E."/>
            <person name="Jespersen L."/>
            <person name="Nielsen D.S."/>
        </authorList>
    </citation>
    <scope>NUCLEOTIDE SEQUENCE</scope>
    <source>
        <strain evidence="2">PRO56</strain>
    </source>
</reference>
<evidence type="ECO:0000313" key="1">
    <source>
        <dbReference type="EMBL" id="KIU12359.1"/>
    </source>
</evidence>
<protein>
    <submittedName>
        <fullName evidence="1">Uncharacterized protein</fullName>
    </submittedName>
</protein>
<gene>
    <name evidence="2" type="ORF">P5633_16820</name>
    <name evidence="1" type="ORF">SC09_Contig19orf00811</name>
</gene>
<reference evidence="1 3" key="1">
    <citation type="submission" date="2014-12" db="EMBL/GenBank/DDBJ databases">
        <title>Comparative genome analysis of Bacillus coagulans HM-08, Clostridium butyricum HM-68, Bacillus subtilis HM-66 and Bacillus licheniformis BL-09.</title>
        <authorList>
            <person name="Zhang H."/>
        </authorList>
    </citation>
    <scope>NUCLEOTIDE SEQUENCE [LARGE SCALE GENOMIC DNA]</scope>
    <source>
        <strain evidence="1 3">HM-66</strain>
    </source>
</reference>
<organism evidence="1 3">
    <name type="scientific">Bacillus subtilis</name>
    <dbReference type="NCBI Taxonomy" id="1423"/>
    <lineage>
        <taxon>Bacteria</taxon>
        <taxon>Bacillati</taxon>
        <taxon>Bacillota</taxon>
        <taxon>Bacilli</taxon>
        <taxon>Bacillales</taxon>
        <taxon>Bacillaceae</taxon>
        <taxon>Bacillus</taxon>
    </lineage>
</organism>
<dbReference type="EMBL" id="CP120576">
    <property type="protein sequence ID" value="WEY83991.1"/>
    <property type="molecule type" value="Genomic_DNA"/>
</dbReference>
<proteinExistence type="predicted"/>
<dbReference type="RefSeq" id="WP_043857388.1">
    <property type="nucleotide sequence ID" value="NZ_JBGFDK010000025.1"/>
</dbReference>